<keyword evidence="3" id="KW-0547">Nucleotide-binding</keyword>
<dbReference type="CDD" id="cd16935">
    <property type="entry name" value="HATPase_AgrC-ComD-like"/>
    <property type="match status" value="1"/>
</dbReference>
<proteinExistence type="predicted"/>
<gene>
    <name evidence="3" type="ORF">DXC51_10775</name>
</gene>
<comment type="caution">
    <text evidence="3">The sequence shown here is derived from an EMBL/GenBank/DDBJ whole genome shotgun (WGS) entry which is preliminary data.</text>
</comment>
<dbReference type="Gene3D" id="3.30.565.10">
    <property type="entry name" value="Histidine kinase-like ATPase, C-terminal domain"/>
    <property type="match status" value="1"/>
</dbReference>
<keyword evidence="3" id="KW-0067">ATP-binding</keyword>
<evidence type="ECO:0000313" key="4">
    <source>
        <dbReference type="Proteomes" id="UP000260812"/>
    </source>
</evidence>
<dbReference type="EMBL" id="QVLV01000006">
    <property type="protein sequence ID" value="RGE61016.1"/>
    <property type="molecule type" value="Genomic_DNA"/>
</dbReference>
<reference evidence="3" key="1">
    <citation type="submission" date="2018-08" db="EMBL/GenBank/DDBJ databases">
        <title>A genome reference for cultivated species of the human gut microbiota.</title>
        <authorList>
            <person name="Zou Y."/>
            <person name="Xue W."/>
            <person name="Luo G."/>
        </authorList>
    </citation>
    <scope>NUCLEOTIDE SEQUENCE [LARGE SCALE GENOMIC DNA]</scope>
    <source>
        <strain evidence="3">TF05-5AC</strain>
    </source>
</reference>
<evidence type="ECO:0000259" key="2">
    <source>
        <dbReference type="Pfam" id="PF14501"/>
    </source>
</evidence>
<evidence type="ECO:0000256" key="1">
    <source>
        <dbReference type="SAM" id="Coils"/>
    </source>
</evidence>
<dbReference type="InterPro" id="IPR032834">
    <property type="entry name" value="NatK-like_C"/>
</dbReference>
<evidence type="ECO:0000313" key="3">
    <source>
        <dbReference type="EMBL" id="RGE61016.1"/>
    </source>
</evidence>
<feature type="coiled-coil region" evidence="1">
    <location>
        <begin position="2"/>
        <end position="29"/>
    </location>
</feature>
<sequence length="238" mass="27353">MKMRKTELLKEAEEKNRLLHRQYEILQKNYAANAQLFHDMNHHLQVIYHLAERGENEKIRAYIAHAARPVQELSGCVWTGVDIVDAIINQKKQLAEEKGYTMDINAQLPYNTGIASDDFCTILSNLLDNCLEAMDRKRRQRGEQPPEGAIQLTLRRINHFILIQASNPCPDIRIKRKGFFPTSKKNKLLHGWGLKSVEAAVRKYEGTFHCEVSEGRFTASAMLFFPETNGKAESLMKK</sequence>
<keyword evidence="1" id="KW-0175">Coiled coil</keyword>
<dbReference type="Proteomes" id="UP000260812">
    <property type="component" value="Unassembled WGS sequence"/>
</dbReference>
<organism evidence="3 4">
    <name type="scientific">Eisenbergiella massiliensis</name>
    <dbReference type="NCBI Taxonomy" id="1720294"/>
    <lineage>
        <taxon>Bacteria</taxon>
        <taxon>Bacillati</taxon>
        <taxon>Bacillota</taxon>
        <taxon>Clostridia</taxon>
        <taxon>Lachnospirales</taxon>
        <taxon>Lachnospiraceae</taxon>
        <taxon>Eisenbergiella</taxon>
    </lineage>
</organism>
<dbReference type="Pfam" id="PF14501">
    <property type="entry name" value="HATPase_c_5"/>
    <property type="match status" value="1"/>
</dbReference>
<dbReference type="RefSeq" id="WP_117544523.1">
    <property type="nucleotide sequence ID" value="NZ_QVLV01000006.1"/>
</dbReference>
<dbReference type="InterPro" id="IPR036890">
    <property type="entry name" value="HATPase_C_sf"/>
</dbReference>
<dbReference type="GeneID" id="97987346"/>
<dbReference type="GO" id="GO:0005524">
    <property type="term" value="F:ATP binding"/>
    <property type="evidence" value="ECO:0007669"/>
    <property type="project" value="UniProtKB-KW"/>
</dbReference>
<feature type="domain" description="Sensor histidine kinase NatK-like C-terminal" evidence="2">
    <location>
        <begin position="118"/>
        <end position="222"/>
    </location>
</feature>
<dbReference type="SUPFAM" id="SSF55874">
    <property type="entry name" value="ATPase domain of HSP90 chaperone/DNA topoisomerase II/histidine kinase"/>
    <property type="match status" value="1"/>
</dbReference>
<name>A0A3E3I611_9FIRM</name>
<accession>A0A3E3I611</accession>
<protein>
    <submittedName>
        <fullName evidence="3">ATP-binding protein</fullName>
    </submittedName>
</protein>
<keyword evidence="4" id="KW-1185">Reference proteome</keyword>
<dbReference type="AlphaFoldDB" id="A0A3E3I611"/>